<dbReference type="AlphaFoldDB" id="A0A8B7QCB1"/>
<dbReference type="Gene3D" id="3.30.200.20">
    <property type="entry name" value="Phosphorylase Kinase, domain 1"/>
    <property type="match status" value="1"/>
</dbReference>
<dbReference type="RefSeq" id="XP_019485667.1">
    <property type="nucleotide sequence ID" value="XM_019630122.1"/>
</dbReference>
<feature type="region of interest" description="Disordered" evidence="1">
    <location>
        <begin position="56"/>
        <end position="94"/>
    </location>
</feature>
<dbReference type="KEGG" id="hai:109375040"/>
<gene>
    <name evidence="3" type="primary">LOC109375040</name>
</gene>
<name>A0A8B7QCB1_HIPAR</name>
<reference evidence="3" key="1">
    <citation type="submission" date="2025-08" db="UniProtKB">
        <authorList>
            <consortium name="RefSeq"/>
        </authorList>
    </citation>
    <scope>IDENTIFICATION</scope>
    <source>
        <tissue evidence="3">Muscle</tissue>
    </source>
</reference>
<keyword evidence="2" id="KW-1185">Reference proteome</keyword>
<evidence type="ECO:0000256" key="1">
    <source>
        <dbReference type="SAM" id="MobiDB-lite"/>
    </source>
</evidence>
<dbReference type="Proteomes" id="UP000694851">
    <property type="component" value="Unplaced"/>
</dbReference>
<accession>A0A8B7QCB1</accession>
<proteinExistence type="predicted"/>
<evidence type="ECO:0000313" key="2">
    <source>
        <dbReference type="Proteomes" id="UP000694851"/>
    </source>
</evidence>
<protein>
    <submittedName>
        <fullName evidence="3">Testis-specific serine/threonine-protein kinase 5-like</fullName>
    </submittedName>
</protein>
<organism evidence="2 3">
    <name type="scientific">Hipposideros armiger</name>
    <name type="common">Great Himalayan leaf-nosed bat</name>
    <dbReference type="NCBI Taxonomy" id="186990"/>
    <lineage>
        <taxon>Eukaryota</taxon>
        <taxon>Metazoa</taxon>
        <taxon>Chordata</taxon>
        <taxon>Craniata</taxon>
        <taxon>Vertebrata</taxon>
        <taxon>Euteleostomi</taxon>
        <taxon>Mammalia</taxon>
        <taxon>Eutheria</taxon>
        <taxon>Laurasiatheria</taxon>
        <taxon>Chiroptera</taxon>
        <taxon>Yinpterochiroptera</taxon>
        <taxon>Rhinolophoidea</taxon>
        <taxon>Hipposideridae</taxon>
        <taxon>Hipposideros</taxon>
    </lineage>
</organism>
<sequence length="113" mass="12563">MKGSGRRKLDQRVFMEQVRECRDKGYLLSSKIGSGTFSKVYLAYAMHQSMKHNRKLASDLQGKRHTIVSRPTSSRGRGLQESCPNPKPYSGTSQLLWLPPNPACTLEAKAPAG</sequence>
<dbReference type="GeneID" id="109375040"/>
<dbReference type="OrthoDB" id="9809117at2759"/>
<evidence type="ECO:0000313" key="3">
    <source>
        <dbReference type="RefSeq" id="XP_019485667.1"/>
    </source>
</evidence>